<dbReference type="AlphaFoldDB" id="A0A182QBE2"/>
<evidence type="ECO:0000256" key="7">
    <source>
        <dbReference type="SAM" id="MobiDB-lite"/>
    </source>
</evidence>
<dbReference type="InterPro" id="IPR032199">
    <property type="entry name" value="RMI1_C"/>
</dbReference>
<feature type="region of interest" description="Disordered" evidence="7">
    <location>
        <begin position="384"/>
        <end position="412"/>
    </location>
</feature>
<reference evidence="11" key="2">
    <citation type="submission" date="2020-05" db="UniProtKB">
        <authorList>
            <consortium name="EnsemblMetazoa"/>
        </authorList>
    </citation>
    <scope>IDENTIFICATION</scope>
    <source>
        <strain evidence="11">FAR1</strain>
    </source>
</reference>
<feature type="domain" description="RMI1 N-terminal" evidence="10">
    <location>
        <begin position="15"/>
        <end position="61"/>
    </location>
</feature>
<dbReference type="PANTHER" id="PTHR14790">
    <property type="entry name" value="RECQ-MEDIATED GENOME INSTABILITY PROTEIN 1 RMI1"/>
    <property type="match status" value="1"/>
</dbReference>
<feature type="domain" description="RecQ-mediated genome instability protein 1 C-terminal OB-fold" evidence="9">
    <location>
        <begin position="514"/>
        <end position="634"/>
    </location>
</feature>
<comment type="function">
    <text evidence="6">Essential component of the RMI complex, a complex that plays an important role in the processing of homologous recombination intermediates to limit DNA crossover formation in cells. Promotes TOP3A binding to double Holliday junctions (DHJ) and hence stimulates TOP3A-mediated dissolution. Required for BLM phosphorylation during mitosis. Within the BLM complex, required for BLM and TOP3A stability.</text>
</comment>
<dbReference type="GO" id="GO:0031422">
    <property type="term" value="C:RecQ family helicase-topoisomerase III complex"/>
    <property type="evidence" value="ECO:0007669"/>
    <property type="project" value="TreeGrafter"/>
</dbReference>
<dbReference type="SMART" id="SM01161">
    <property type="entry name" value="DUF1767"/>
    <property type="match status" value="1"/>
</dbReference>
<keyword evidence="12" id="KW-1185">Reference proteome</keyword>
<dbReference type="PANTHER" id="PTHR14790:SF15">
    <property type="entry name" value="RECQ-MEDIATED GENOME INSTABILITY PROTEIN 1"/>
    <property type="match status" value="1"/>
</dbReference>
<evidence type="ECO:0000259" key="8">
    <source>
        <dbReference type="Pfam" id="PF08585"/>
    </source>
</evidence>
<feature type="region of interest" description="Disordered" evidence="7">
    <location>
        <begin position="327"/>
        <end position="355"/>
    </location>
</feature>
<dbReference type="Proteomes" id="UP000075886">
    <property type="component" value="Unassembled WGS sequence"/>
</dbReference>
<evidence type="ECO:0000256" key="3">
    <source>
        <dbReference type="ARBA" id="ARBA00018987"/>
    </source>
</evidence>
<evidence type="ECO:0000256" key="4">
    <source>
        <dbReference type="ARBA" id="ARBA00022705"/>
    </source>
</evidence>
<dbReference type="InterPro" id="IPR042470">
    <property type="entry name" value="RMI1_N_C_sf"/>
</dbReference>
<dbReference type="InterPro" id="IPR013894">
    <property type="entry name" value="RMI1_OB"/>
</dbReference>
<dbReference type="EnsemblMetazoa" id="AFAF006795-RA">
    <property type="protein sequence ID" value="AFAF006795-PA"/>
    <property type="gene ID" value="AFAF006795"/>
</dbReference>
<feature type="region of interest" description="Disordered" evidence="7">
    <location>
        <begin position="427"/>
        <end position="454"/>
    </location>
</feature>
<keyword evidence="5" id="KW-0539">Nucleus</keyword>
<keyword evidence="4" id="KW-0235">DNA replication</keyword>
<dbReference type="STRING" id="69004.A0A182QBE2"/>
<dbReference type="Pfam" id="PF16099">
    <property type="entry name" value="RMI1_C"/>
    <property type="match status" value="1"/>
</dbReference>
<name>A0A182QBE2_9DIPT</name>
<sequence>MMETNRTQLVKMRFLREFNIKVLEEWLSGCVTFCLQENPQSSNESLFQFAFSQWLLADLNDVGIAVLPADLDAKVEQHTLKGSFPVQIQYLLDISEPAYDQWRALYDKKLDEADEEVQMRRNQAPTNVKKRRMLKLHLTDGKQTIVALEHSSIKSLTTKLAPGTKLLLSGPIRCINKVLLLQPQNVRVLGGEVDVLLIMNAYENVLLRLLNKPANPNPKLDYEEAPVSEGASGRINHKAIESISMERDLAARKQEVKPRSFPPPVVDVDDVDDSLLMGIDLDVVEASQPMVGRNMASSKPEQVQTISTLMDDDDMDDIVQLVEEPREPEIMNQQVSSTKHSQSSPSAKVKLPASPAKRLPSYDDFIEDDIDMMNSLEDRIQDELRGNDPYQEPPEEEKDLEPPPIKMKKAHLSPSDYRTDFACVEEDREKNPPPTLRHNPIKMSHVPPEATPSTSKAFKHFNASDLFEDSMDCLDVNEPKPEVCVPVNILSPNYPFRIDDVSLVTIEQIMAVPPADRCPATFIVYCEVNSVTEQPRIRKNLWHLTIELSDHSSVGLPVRLHDTVLTRMTGHEAAELMRLHKTDRTRVMQLLDQVLHDFKELLQEIKCFWRVVYEPEMETPVVMETYEMSDERGAILLDKIIKENCGQLRKML</sequence>
<dbReference type="Gene3D" id="2.40.50.770">
    <property type="entry name" value="RecQ-mediated genome instability protein Rmi1, C-terminal domain"/>
    <property type="match status" value="1"/>
</dbReference>
<comment type="subcellular location">
    <subcellularLocation>
        <location evidence="1">Nucleus</location>
    </subcellularLocation>
</comment>
<dbReference type="Pfam" id="PF21000">
    <property type="entry name" value="RMI1_N_N"/>
    <property type="match status" value="1"/>
</dbReference>
<evidence type="ECO:0000256" key="5">
    <source>
        <dbReference type="ARBA" id="ARBA00023242"/>
    </source>
</evidence>
<dbReference type="Pfam" id="PF08585">
    <property type="entry name" value="RMI1_N_C"/>
    <property type="match status" value="1"/>
</dbReference>
<dbReference type="GO" id="GO:0000724">
    <property type="term" value="P:double-strand break repair via homologous recombination"/>
    <property type="evidence" value="ECO:0007669"/>
    <property type="project" value="TreeGrafter"/>
</dbReference>
<protein>
    <recommendedName>
        <fullName evidence="3">RecQ-mediated genome instability protein 1</fullName>
    </recommendedName>
</protein>
<dbReference type="EMBL" id="AXCN02001071">
    <property type="status" value="NOT_ANNOTATED_CDS"/>
    <property type="molecule type" value="Genomic_DNA"/>
</dbReference>
<reference evidence="12" key="1">
    <citation type="submission" date="2014-01" db="EMBL/GenBank/DDBJ databases">
        <title>The Genome Sequence of Anopheles farauti FAR1 (V2).</title>
        <authorList>
            <consortium name="The Broad Institute Genomics Platform"/>
            <person name="Neafsey D.E."/>
            <person name="Besansky N."/>
            <person name="Howell P."/>
            <person name="Walton C."/>
            <person name="Young S.K."/>
            <person name="Zeng Q."/>
            <person name="Gargeya S."/>
            <person name="Fitzgerald M."/>
            <person name="Haas B."/>
            <person name="Abouelleil A."/>
            <person name="Allen A.W."/>
            <person name="Alvarado L."/>
            <person name="Arachchi H.M."/>
            <person name="Berlin A.M."/>
            <person name="Chapman S.B."/>
            <person name="Gainer-Dewar J."/>
            <person name="Goldberg J."/>
            <person name="Griggs A."/>
            <person name="Gujja S."/>
            <person name="Hansen M."/>
            <person name="Howarth C."/>
            <person name="Imamovic A."/>
            <person name="Ireland A."/>
            <person name="Larimer J."/>
            <person name="McCowan C."/>
            <person name="Murphy C."/>
            <person name="Pearson M."/>
            <person name="Poon T.W."/>
            <person name="Priest M."/>
            <person name="Roberts A."/>
            <person name="Saif S."/>
            <person name="Shea T."/>
            <person name="Sisk P."/>
            <person name="Sykes S."/>
            <person name="Wortman J."/>
            <person name="Nusbaum C."/>
            <person name="Birren B."/>
        </authorList>
    </citation>
    <scope>NUCLEOTIDE SEQUENCE [LARGE SCALE GENOMIC DNA]</scope>
    <source>
        <strain evidence="12">FAR1</strain>
    </source>
</reference>
<evidence type="ECO:0000256" key="1">
    <source>
        <dbReference type="ARBA" id="ARBA00004123"/>
    </source>
</evidence>
<dbReference type="GO" id="GO:0016604">
    <property type="term" value="C:nuclear body"/>
    <property type="evidence" value="ECO:0007669"/>
    <property type="project" value="TreeGrafter"/>
</dbReference>
<evidence type="ECO:0000256" key="2">
    <source>
        <dbReference type="ARBA" id="ARBA00006395"/>
    </source>
</evidence>
<feature type="domain" description="RecQ mediated genome instability protein 1 OB-fold" evidence="8">
    <location>
        <begin position="67"/>
        <end position="201"/>
    </location>
</feature>
<proteinExistence type="inferred from homology"/>
<dbReference type="InterPro" id="IPR049363">
    <property type="entry name" value="RMI1_N"/>
</dbReference>
<dbReference type="Gene3D" id="1.10.8.1020">
    <property type="entry name" value="RecQ-mediated genome instability protein 1, N-terminal domain"/>
    <property type="match status" value="1"/>
</dbReference>
<dbReference type="FunFam" id="2.40.50.770:FF:000002">
    <property type="entry name" value="recQ-mediated genome instability protein 1"/>
    <property type="match status" value="1"/>
</dbReference>
<evidence type="ECO:0000313" key="12">
    <source>
        <dbReference type="Proteomes" id="UP000075886"/>
    </source>
</evidence>
<dbReference type="VEuPathDB" id="VectorBase:AFAF006795"/>
<comment type="similarity">
    <text evidence="2">Belongs to the RMI1 family.</text>
</comment>
<evidence type="ECO:0000313" key="11">
    <source>
        <dbReference type="EnsemblMetazoa" id="AFAF006795-PA"/>
    </source>
</evidence>
<organism evidence="11 12">
    <name type="scientific">Anopheles farauti</name>
    <dbReference type="NCBI Taxonomy" id="69004"/>
    <lineage>
        <taxon>Eukaryota</taxon>
        <taxon>Metazoa</taxon>
        <taxon>Ecdysozoa</taxon>
        <taxon>Arthropoda</taxon>
        <taxon>Hexapoda</taxon>
        <taxon>Insecta</taxon>
        <taxon>Pterygota</taxon>
        <taxon>Neoptera</taxon>
        <taxon>Endopterygota</taxon>
        <taxon>Diptera</taxon>
        <taxon>Nematocera</taxon>
        <taxon>Culicoidea</taxon>
        <taxon>Culicidae</taxon>
        <taxon>Anophelinae</taxon>
        <taxon>Anopheles</taxon>
    </lineage>
</organism>
<evidence type="ECO:0000259" key="9">
    <source>
        <dbReference type="Pfam" id="PF16099"/>
    </source>
</evidence>
<evidence type="ECO:0000256" key="6">
    <source>
        <dbReference type="ARBA" id="ARBA00024977"/>
    </source>
</evidence>
<evidence type="ECO:0000259" key="10">
    <source>
        <dbReference type="Pfam" id="PF21000"/>
    </source>
</evidence>
<dbReference type="GO" id="GO:0006260">
    <property type="term" value="P:DNA replication"/>
    <property type="evidence" value="ECO:0007669"/>
    <property type="project" value="UniProtKB-KW"/>
</dbReference>
<dbReference type="InterPro" id="IPR044881">
    <property type="entry name" value="RMI1_N_N_sf"/>
</dbReference>
<feature type="compositionally biased region" description="Polar residues" evidence="7">
    <location>
        <begin position="331"/>
        <end position="346"/>
    </location>
</feature>
<dbReference type="GO" id="GO:0000712">
    <property type="term" value="P:resolution of meiotic recombination intermediates"/>
    <property type="evidence" value="ECO:0007669"/>
    <property type="project" value="TreeGrafter"/>
</dbReference>
<accession>A0A182QBE2</accession>
<dbReference type="GO" id="GO:0000166">
    <property type="term" value="F:nucleotide binding"/>
    <property type="evidence" value="ECO:0007669"/>
    <property type="project" value="InterPro"/>
</dbReference>